<dbReference type="EMBL" id="CAJOBR010000056">
    <property type="protein sequence ID" value="CAF4456968.1"/>
    <property type="molecule type" value="Genomic_DNA"/>
</dbReference>
<keyword evidence="2" id="KW-0808">Transferase</keyword>
<evidence type="ECO:0000256" key="4">
    <source>
        <dbReference type="ARBA" id="ARBA00038314"/>
    </source>
</evidence>
<reference evidence="8" key="1">
    <citation type="submission" date="2021-02" db="EMBL/GenBank/DDBJ databases">
        <authorList>
            <person name="Nowell W R."/>
        </authorList>
    </citation>
    <scope>NUCLEOTIDE SEQUENCE</scope>
</reference>
<dbReference type="Proteomes" id="UP000663872">
    <property type="component" value="Unassembled WGS sequence"/>
</dbReference>
<dbReference type="EMBL" id="CAJNYT010004643">
    <property type="protein sequence ID" value="CAF3677828.1"/>
    <property type="molecule type" value="Genomic_DNA"/>
</dbReference>
<evidence type="ECO:0000256" key="3">
    <source>
        <dbReference type="ARBA" id="ARBA00022691"/>
    </source>
</evidence>
<comment type="pathway">
    <text evidence="1">Secondary metabolite biosynthesis.</text>
</comment>
<dbReference type="EMBL" id="CAJNYU010001726">
    <property type="protein sequence ID" value="CAF3461525.1"/>
    <property type="molecule type" value="Genomic_DNA"/>
</dbReference>
<dbReference type="SUPFAM" id="SSF53335">
    <property type="entry name" value="S-adenosyl-L-methionine-dependent methyltransferases"/>
    <property type="match status" value="1"/>
</dbReference>
<dbReference type="InterPro" id="IPR051654">
    <property type="entry name" value="Meroterpenoid_MTases"/>
</dbReference>
<evidence type="ECO:0000313" key="8">
    <source>
        <dbReference type="EMBL" id="CAF4456968.1"/>
    </source>
</evidence>
<evidence type="ECO:0000313" key="7">
    <source>
        <dbReference type="EMBL" id="CAF4282811.1"/>
    </source>
</evidence>
<comment type="similarity">
    <text evidence="4">Belongs to the class I-like SAM-binding methyltransferase superfamily.</text>
</comment>
<evidence type="ECO:0000256" key="2">
    <source>
        <dbReference type="ARBA" id="ARBA00022679"/>
    </source>
</evidence>
<comment type="caution">
    <text evidence="8">The sequence shown here is derived from an EMBL/GenBank/DDBJ whole genome shotgun (WGS) entry which is preliminary data.</text>
</comment>
<dbReference type="GO" id="GO:0016740">
    <property type="term" value="F:transferase activity"/>
    <property type="evidence" value="ECO:0007669"/>
    <property type="project" value="UniProtKB-KW"/>
</dbReference>
<name>A0A820SNI2_9BILA</name>
<evidence type="ECO:0000313" key="6">
    <source>
        <dbReference type="EMBL" id="CAF3677828.1"/>
    </source>
</evidence>
<proteinExistence type="inferred from homology"/>
<evidence type="ECO:0000313" key="5">
    <source>
        <dbReference type="EMBL" id="CAF3461525.1"/>
    </source>
</evidence>
<dbReference type="PANTHER" id="PTHR35897:SF1">
    <property type="entry name" value="METHYLTRANSFERASE AUSD"/>
    <property type="match status" value="1"/>
</dbReference>
<dbReference type="Proteomes" id="UP000663862">
    <property type="component" value="Unassembled WGS sequence"/>
</dbReference>
<sequence>MLDNQSEDKKFVYYIEEPPINSFTETFFANYASIPISELRNHLVSVRERAWQKHNYPCLGRWSFLHHSIQRSSIYKEILEKSKQENATIIDFGCCLGQDVRQLIYDGVSLDQIRGYDLDPFFIEQGYELFRDDILMNEKKVFGVGDIFDDKFLETIEPADYVHVGSFIHLFDAETQRNVCQRLTRIAKYAITGRQVGASVPAEHQKLSGSIGSKMMRHSPESFASMWNDVTSGEWQVESATLEAIDDVNGFGKILYFVVRKRKEH</sequence>
<dbReference type="EMBL" id="CAJOBQ010000174">
    <property type="protein sequence ID" value="CAF4282811.1"/>
    <property type="molecule type" value="Genomic_DNA"/>
</dbReference>
<keyword evidence="3" id="KW-0949">S-adenosyl-L-methionine</keyword>
<evidence type="ECO:0000313" key="9">
    <source>
        <dbReference type="Proteomes" id="UP000663848"/>
    </source>
</evidence>
<dbReference type="Proteomes" id="UP000663869">
    <property type="component" value="Unassembled WGS sequence"/>
</dbReference>
<evidence type="ECO:0000256" key="1">
    <source>
        <dbReference type="ARBA" id="ARBA00005179"/>
    </source>
</evidence>
<dbReference type="PANTHER" id="PTHR35897">
    <property type="entry name" value="METHYLTRANSFERASE AUSD"/>
    <property type="match status" value="1"/>
</dbReference>
<accession>A0A820SNI2</accession>
<gene>
    <name evidence="5" type="ORF">FME351_LOCUS14135</name>
    <name evidence="6" type="ORF">GRG538_LOCUS26816</name>
    <name evidence="8" type="ORF">QYT958_LOCUS1100</name>
    <name evidence="7" type="ORF">TSG867_LOCUS5099</name>
</gene>
<dbReference type="Gene3D" id="3.40.50.150">
    <property type="entry name" value="Vaccinia Virus protein VP39"/>
    <property type="match status" value="1"/>
</dbReference>
<dbReference type="InterPro" id="IPR029063">
    <property type="entry name" value="SAM-dependent_MTases_sf"/>
</dbReference>
<dbReference type="Proteomes" id="UP000663848">
    <property type="component" value="Unassembled WGS sequence"/>
</dbReference>
<evidence type="ECO:0008006" key="10">
    <source>
        <dbReference type="Google" id="ProtNLM"/>
    </source>
</evidence>
<organism evidence="8 9">
    <name type="scientific">Rotaria socialis</name>
    <dbReference type="NCBI Taxonomy" id="392032"/>
    <lineage>
        <taxon>Eukaryota</taxon>
        <taxon>Metazoa</taxon>
        <taxon>Spiralia</taxon>
        <taxon>Gnathifera</taxon>
        <taxon>Rotifera</taxon>
        <taxon>Eurotatoria</taxon>
        <taxon>Bdelloidea</taxon>
        <taxon>Philodinida</taxon>
        <taxon>Philodinidae</taxon>
        <taxon>Rotaria</taxon>
    </lineage>
</organism>
<protein>
    <recommendedName>
        <fullName evidence="10">Methyltransferase domain-containing protein</fullName>
    </recommendedName>
</protein>
<dbReference type="AlphaFoldDB" id="A0A820SNI2"/>